<evidence type="ECO:0000313" key="3">
    <source>
        <dbReference type="Proteomes" id="UP000053676"/>
    </source>
</evidence>
<dbReference type="KEGG" id="nai:NECAME_12448"/>
<feature type="compositionally biased region" description="Basic and acidic residues" evidence="1">
    <location>
        <begin position="529"/>
        <end position="581"/>
    </location>
</feature>
<name>W2T1A7_NECAM</name>
<feature type="region of interest" description="Disordered" evidence="1">
    <location>
        <begin position="13"/>
        <end position="53"/>
    </location>
</feature>
<proteinExistence type="predicted"/>
<feature type="region of interest" description="Disordered" evidence="1">
    <location>
        <begin position="509"/>
        <end position="597"/>
    </location>
</feature>
<dbReference type="OrthoDB" id="5828491at2759"/>
<dbReference type="EMBL" id="KI660304">
    <property type="protein sequence ID" value="ETN75339.1"/>
    <property type="molecule type" value="Genomic_DNA"/>
</dbReference>
<dbReference type="STRING" id="51031.W2T1A7"/>
<reference evidence="3" key="1">
    <citation type="journal article" date="2014" name="Nat. Genet.">
        <title>Genome of the human hookworm Necator americanus.</title>
        <authorList>
            <person name="Tang Y.T."/>
            <person name="Gao X."/>
            <person name="Rosa B.A."/>
            <person name="Abubucker S."/>
            <person name="Hallsworth-Pepin K."/>
            <person name="Martin J."/>
            <person name="Tyagi R."/>
            <person name="Heizer E."/>
            <person name="Zhang X."/>
            <person name="Bhonagiri-Palsikar V."/>
            <person name="Minx P."/>
            <person name="Warren W.C."/>
            <person name="Wang Q."/>
            <person name="Zhan B."/>
            <person name="Hotez P.J."/>
            <person name="Sternberg P.W."/>
            <person name="Dougall A."/>
            <person name="Gaze S.T."/>
            <person name="Mulvenna J."/>
            <person name="Sotillo J."/>
            <person name="Ranganathan S."/>
            <person name="Rabelo E.M."/>
            <person name="Wilson R.K."/>
            <person name="Felgner P.L."/>
            <person name="Bethony J."/>
            <person name="Hawdon J.M."/>
            <person name="Gasser R.B."/>
            <person name="Loukas A."/>
            <person name="Mitreva M."/>
        </authorList>
    </citation>
    <scope>NUCLEOTIDE SEQUENCE [LARGE SCALE GENOMIC DNA]</scope>
</reference>
<evidence type="ECO:0000256" key="1">
    <source>
        <dbReference type="SAM" id="MobiDB-lite"/>
    </source>
</evidence>
<dbReference type="Proteomes" id="UP000053676">
    <property type="component" value="Unassembled WGS sequence"/>
</dbReference>
<feature type="compositionally biased region" description="Basic and acidic residues" evidence="1">
    <location>
        <begin position="360"/>
        <end position="373"/>
    </location>
</feature>
<dbReference type="AlphaFoldDB" id="W2T1A7"/>
<feature type="non-terminal residue" evidence="2">
    <location>
        <position position="611"/>
    </location>
</feature>
<sequence>MSSWLSYLLGTVSEREEEAPDSVHGDQESAPTEESSREEAPLPGLSPSTSSNINNVLEGLSEQQREAINNVLRRADASRRVAKVVVDGRHLQRYRRMQRAFADPEKRYSVEEIHRDDSADHNDFVEMDSLPEDLTVSVGSPAVPVNINLQQQYGIMGSSETVWPRYSLRNKIETFGRRLSNWFNTLDYDGDYMDFQMDRETREIFPLDPDVCSFIDVLSTGVIILALFELYESSLQSSLVLHSYCEELTIAIFKMVCSDLKQNSLLNDENAIIDQLSSQLVLHIFNDIWAMAVKDFYVGISSDAEKKRKGNEVVSPSSSSSPISTPLSTRYEILHIEDESYHLPDSESSCYSLSDDIEPSDYKSSENEPRVMQQKENRLVFKSDKIVNEVEGLRQSIEQVTRYEERTSADIGEELMSDTCYIETDEHSSQEHPEGASSYLTHQKDEYCAEDELCTGGINPSIKTEYNNLIAQNEEDTYWRCVYKGNIRSGETEEDNKYKTRKHFLGKSTVDRSGASRYGSRMDQNEASFHQKDIEEDKTRNDADRDNSDGQHQKERKAPDARKEHIREETEVTSGTHKEVISHASSFNEEAPLNEKHTRLFEKSKVVMLRK</sequence>
<keyword evidence="3" id="KW-1185">Reference proteome</keyword>
<gene>
    <name evidence="2" type="ORF">NECAME_12448</name>
</gene>
<evidence type="ECO:0000313" key="2">
    <source>
        <dbReference type="EMBL" id="ETN75339.1"/>
    </source>
</evidence>
<feature type="region of interest" description="Disordered" evidence="1">
    <location>
        <begin position="343"/>
        <end position="373"/>
    </location>
</feature>
<accession>W2T1A7</accession>
<organism evidence="2 3">
    <name type="scientific">Necator americanus</name>
    <name type="common">Human hookworm</name>
    <dbReference type="NCBI Taxonomy" id="51031"/>
    <lineage>
        <taxon>Eukaryota</taxon>
        <taxon>Metazoa</taxon>
        <taxon>Ecdysozoa</taxon>
        <taxon>Nematoda</taxon>
        <taxon>Chromadorea</taxon>
        <taxon>Rhabditida</taxon>
        <taxon>Rhabditina</taxon>
        <taxon>Rhabditomorpha</taxon>
        <taxon>Strongyloidea</taxon>
        <taxon>Ancylostomatidae</taxon>
        <taxon>Bunostominae</taxon>
        <taxon>Necator</taxon>
    </lineage>
</organism>
<protein>
    <submittedName>
        <fullName evidence="2">Uncharacterized protein</fullName>
    </submittedName>
</protein>